<reference evidence="2" key="1">
    <citation type="journal article" date="2015" name="PLoS Genet.">
        <title>The dynamic genome and transcriptome of the human fungal pathogen Blastomyces and close relative Emmonsia.</title>
        <authorList>
            <person name="Munoz J.F."/>
            <person name="Gauthier G.M."/>
            <person name="Desjardins C.A."/>
            <person name="Gallo J.E."/>
            <person name="Holder J."/>
            <person name="Sullivan T.D."/>
            <person name="Marty A.J."/>
            <person name="Carmen J.C."/>
            <person name="Chen Z."/>
            <person name="Ding L."/>
            <person name="Gujja S."/>
            <person name="Magrini V."/>
            <person name="Misas E."/>
            <person name="Mitreva M."/>
            <person name="Priest M."/>
            <person name="Saif S."/>
            <person name="Whiston E.A."/>
            <person name="Young S."/>
            <person name="Zeng Q."/>
            <person name="Goldman W.E."/>
            <person name="Mardis E.R."/>
            <person name="Taylor J.W."/>
            <person name="McEwen J.G."/>
            <person name="Clay O.K."/>
            <person name="Klein B.S."/>
            <person name="Cuomo C.A."/>
        </authorList>
    </citation>
    <scope>NUCLEOTIDE SEQUENCE [LARGE SCALE GENOMIC DNA]</scope>
    <source>
        <strain evidence="2">ER-3 / ATCC MYA-2586</strain>
    </source>
</reference>
<dbReference type="Gene3D" id="1.20.1050.10">
    <property type="match status" value="1"/>
</dbReference>
<name>A0ABP2EME5_AJEDR</name>
<organism evidence="1 2">
    <name type="scientific">Ajellomyces dermatitidis (strain ER-3 / ATCC MYA-2586)</name>
    <name type="common">Blastomyces dermatitidis</name>
    <dbReference type="NCBI Taxonomy" id="559297"/>
    <lineage>
        <taxon>Eukaryota</taxon>
        <taxon>Fungi</taxon>
        <taxon>Dikarya</taxon>
        <taxon>Ascomycota</taxon>
        <taxon>Pezizomycotina</taxon>
        <taxon>Eurotiomycetes</taxon>
        <taxon>Eurotiomycetidae</taxon>
        <taxon>Onygenales</taxon>
        <taxon>Ajellomycetaceae</taxon>
        <taxon>Blastomyces</taxon>
    </lineage>
</organism>
<proteinExistence type="predicted"/>
<accession>A0ABP2EME5</accession>
<gene>
    <name evidence="1" type="ORF">BDCG_00830</name>
</gene>
<dbReference type="GeneID" id="69023535"/>
<dbReference type="Gene3D" id="3.40.30.10">
    <property type="entry name" value="Glutaredoxin"/>
    <property type="match status" value="1"/>
</dbReference>
<keyword evidence="2" id="KW-1185">Reference proteome</keyword>
<dbReference type="Proteomes" id="UP000002039">
    <property type="component" value="Unassembled WGS sequence"/>
</dbReference>
<protein>
    <submittedName>
        <fullName evidence="1">Glutathione S-transferase</fullName>
    </submittedName>
</protein>
<evidence type="ECO:0000313" key="2">
    <source>
        <dbReference type="Proteomes" id="UP000002039"/>
    </source>
</evidence>
<evidence type="ECO:0000313" key="1">
    <source>
        <dbReference type="EMBL" id="EEQ84025.1"/>
    </source>
</evidence>
<dbReference type="InterPro" id="IPR036282">
    <property type="entry name" value="Glutathione-S-Trfase_C_sf"/>
</dbReference>
<dbReference type="RefSeq" id="XP_045272098.1">
    <property type="nucleotide sequence ID" value="XM_045416342.1"/>
</dbReference>
<sequence>MPLTIHYLHNFQSDLITWLCEELDIPYELKPTNIKHCTLPAPYRSFKILSLSLRTIWREYVNPNSLKKRRMCPANGTFQPFLGRLMMLNAGSGGGGDGTRGRDPVANPNPNPIVALWNDRLTRSLENLDKRFKPKSEGGDGATWLAGDEFTAANIMVVFSLTTFRNWFAYSLRGYDGILGYLAGVGGRDGYKRAMAKADPDMRLLLGAEVSSS</sequence>
<dbReference type="SUPFAM" id="SSF47616">
    <property type="entry name" value="GST C-terminal domain-like"/>
    <property type="match status" value="1"/>
</dbReference>
<dbReference type="EMBL" id="EQ999973">
    <property type="protein sequence ID" value="EEQ84025.1"/>
    <property type="molecule type" value="Genomic_DNA"/>
</dbReference>